<evidence type="ECO:0000313" key="1">
    <source>
        <dbReference type="EMBL" id="BAM31488.1"/>
    </source>
</evidence>
<organism evidence="1 2">
    <name type="scientific">Helicobacter cinaedi CCUG 18818 = ATCC BAA-847</name>
    <dbReference type="NCBI Taxonomy" id="537971"/>
    <lineage>
        <taxon>Bacteria</taxon>
        <taxon>Pseudomonadati</taxon>
        <taxon>Campylobacterota</taxon>
        <taxon>Epsilonproteobacteria</taxon>
        <taxon>Campylobacterales</taxon>
        <taxon>Helicobacteraceae</taxon>
        <taxon>Helicobacter</taxon>
    </lineage>
</organism>
<protein>
    <submittedName>
        <fullName evidence="1">Uncharacterized protein</fullName>
    </submittedName>
</protein>
<gene>
    <name evidence="1" type="ORF">HCBAA847_0238</name>
</gene>
<dbReference type="InterPro" id="IPR027417">
    <property type="entry name" value="P-loop_NTPase"/>
</dbReference>
<dbReference type="Pfam" id="PF13481">
    <property type="entry name" value="AAA_25"/>
    <property type="match status" value="1"/>
</dbReference>
<dbReference type="EMBL" id="AP012492">
    <property type="protein sequence ID" value="BAM31488.1"/>
    <property type="molecule type" value="Genomic_DNA"/>
</dbReference>
<dbReference type="AlphaFoldDB" id="A0AAI8MKZ1"/>
<dbReference type="KEGG" id="hcb:HCBAA847_0238"/>
<dbReference type="Proteomes" id="UP000006036">
    <property type="component" value="Chromosome 1"/>
</dbReference>
<accession>A0AAI8MKZ1</accession>
<proteinExistence type="predicted"/>
<name>A0AAI8MKZ1_9HELI</name>
<reference evidence="1 2" key="1">
    <citation type="journal article" date="2012" name="J. Bacteriol.">
        <title>Complete Genome Sequence of Helicobacter cinaedi Type Strain ATCC BAA-847.</title>
        <authorList>
            <person name="Miyoshi-Akiyama T."/>
            <person name="Takeshita N."/>
            <person name="Ohmagari N."/>
            <person name="Kirikae T."/>
        </authorList>
    </citation>
    <scope>NUCLEOTIDE SEQUENCE [LARGE SCALE GENOMIC DNA]</scope>
    <source>
        <strain evidence="1 2">ATCC BAA-847</strain>
    </source>
</reference>
<dbReference type="RefSeq" id="WP_014666299.1">
    <property type="nucleotide sequence ID" value="NC_020555.1"/>
</dbReference>
<dbReference type="Gene3D" id="3.40.50.300">
    <property type="entry name" value="P-loop containing nucleotide triphosphate hydrolases"/>
    <property type="match status" value="1"/>
</dbReference>
<evidence type="ECO:0000313" key="2">
    <source>
        <dbReference type="Proteomes" id="UP000006036"/>
    </source>
</evidence>
<sequence>MPPPITTNTLPYFTELFKDYKLIVIYPLIAFYDGDENSNSQARRFMDCLNHIVRENDQAILITHHNTKGNNNETSKTRGQVLLLMLCALPMSLILKRVTINKT</sequence>